<proteinExistence type="predicted"/>
<sequence>MFGDLEWYWIAAIIAAIIGLIWWLGEE</sequence>
<dbReference type="EMBL" id="GU180083">
    <property type="protein sequence ID" value="ADM95030.1"/>
    <property type="molecule type" value="Genomic_DNA"/>
</dbReference>
<evidence type="ECO:0000256" key="1">
    <source>
        <dbReference type="SAM" id="Phobius"/>
    </source>
</evidence>
<feature type="transmembrane region" description="Helical" evidence="1">
    <location>
        <begin position="7"/>
        <end position="25"/>
    </location>
</feature>
<name>G3BMT7_9BACT</name>
<accession>G3BMT7</accession>
<protein>
    <submittedName>
        <fullName evidence="2">Uncharacterized protein</fullName>
    </submittedName>
</protein>
<evidence type="ECO:0000313" key="2">
    <source>
        <dbReference type="EMBL" id="ADM95030.1"/>
    </source>
</evidence>
<keyword evidence="1" id="KW-0472">Membrane</keyword>
<organism evidence="2">
    <name type="scientific">uncultured Atribacterota bacterium</name>
    <dbReference type="NCBI Taxonomy" id="263865"/>
    <lineage>
        <taxon>Bacteria</taxon>
        <taxon>Pseudomonadati</taxon>
        <taxon>Atribacterota</taxon>
        <taxon>environmental samples</taxon>
    </lineage>
</organism>
<reference evidence="2" key="1">
    <citation type="submission" date="2009-11" db="EMBL/GenBank/DDBJ databases">
        <title>Microbial diversity profiles of fluids from low-temperature petroleum reservoirs with and without exogenous water perturbation.</title>
        <authorList>
            <person name="Pham V.D."/>
            <person name="Hnatow L.L."/>
            <person name="Zhang S."/>
            <person name="Fallon R.D."/>
            <person name="DeLong E.F."/>
            <person name="Keeler S.J."/>
        </authorList>
    </citation>
    <scope>NUCLEOTIDE SEQUENCE</scope>
</reference>
<dbReference type="AlphaFoldDB" id="G3BMT7"/>
<keyword evidence="1" id="KW-1133">Transmembrane helix</keyword>
<keyword evidence="1" id="KW-0812">Transmembrane</keyword>